<feature type="compositionally biased region" description="Basic residues" evidence="11">
    <location>
        <begin position="822"/>
        <end position="845"/>
    </location>
</feature>
<dbReference type="EC" id="5.6.2.1" evidence="10"/>
<dbReference type="SMART" id="SM00437">
    <property type="entry name" value="TOP1Ac"/>
    <property type="match status" value="1"/>
</dbReference>
<dbReference type="InterPro" id="IPR005733">
    <property type="entry name" value="TopoI_bac-type"/>
</dbReference>
<dbReference type="InterPro" id="IPR013826">
    <property type="entry name" value="Topo_IA_cen_sub3"/>
</dbReference>
<dbReference type="GO" id="GO:0003917">
    <property type="term" value="F:DNA topoisomerase type I (single strand cut, ATP-independent) activity"/>
    <property type="evidence" value="ECO:0007669"/>
    <property type="project" value="UniProtKB-UniRule"/>
</dbReference>
<dbReference type="InterPro" id="IPR003602">
    <property type="entry name" value="Topo_IA_DNA-bd_dom"/>
</dbReference>
<evidence type="ECO:0000256" key="3">
    <source>
        <dbReference type="ARBA" id="ARBA00022723"/>
    </source>
</evidence>
<dbReference type="Gene3D" id="3.30.65.10">
    <property type="entry name" value="Bacterial Topoisomerase I, domain 1"/>
    <property type="match status" value="1"/>
</dbReference>
<keyword evidence="15" id="KW-1185">Reference proteome</keyword>
<dbReference type="InterPro" id="IPR028612">
    <property type="entry name" value="Topoisom_1_IA"/>
</dbReference>
<evidence type="ECO:0000256" key="11">
    <source>
        <dbReference type="SAM" id="MobiDB-lite"/>
    </source>
</evidence>
<dbReference type="HAMAP" id="MF_00952">
    <property type="entry name" value="Topoisom_1_prok"/>
    <property type="match status" value="1"/>
</dbReference>
<dbReference type="Gene3D" id="2.70.20.10">
    <property type="entry name" value="Topoisomerase I, domain 3"/>
    <property type="match status" value="1"/>
</dbReference>
<sequence length="882" mass="97156">MQLVIVESPAKAKTIEKYLGPGYKVLASYGHIRDLPVKDGSVRPDEDFAMDWEMYGDKASRVKAITDAAKTADRLILATDPDREGEAISWHVRELLKKRKVLPKEVERVTFNAITKQTVTDAMKRPRELDQDLIDAYLARRALDYLFGFTLSPVLWRKLPGAKSAGRVQSVSLRLIVEREREIEAFRSQEYWSVVARMEHTGTEFAARLVRFEGEKLEKLTLGDEGAAMKAKALVEAATFRVEEVETKPTRRNPYPPFTTSTLQQEASRKLGFSASHAMRVAQTLYEAGAITYMRTDGVQMDPSAISEARKAISDRYDGHYLPEKPRHYETKAKNAQEAHEAIRPTDFTKDKYGSGDEARLYDLIYKRAMASQMASANIERTTITLRDGTGKHEMRATGQVIKFPGFLAVYEEGRDQKAEGDDDESGLLPAMAKGDTPAKRGVDATQHFTQPPPRYSEASLVKRLEELGIGRPSTYASTLQVLKDRNYVRIEKNRFFAEESGRLLTAFLERFFPRYVAYEFTAGMEEELDDVSGGRAEWKTVLADFWRDFKPKSDEVMEKKPSEVTAELDEFLSDYLFPPREDGTDPRLCPKCEAGRLSLRGGRYGAFVACSNYPECKFTRKFAQPGGADGEGGDDDGVLGKDPVTGLDVARKTGRFGPYVQLGDGKEAKRASIPKDIGELDLEWALKLLGLPREVGTHPESGNPITASIGRYGPYLAHDGKYARLKTTAEVFETGMNAAVMHLAAAAAGGGRGNRAAAEPLNTFGPHPTSGGEIKLMAGRYGPYVTDGTTNATLPKDKQPEALTLEEAIALIDERAAKGPPKGKKKAPAKKAAAKKPAAKKAAPKKAAAEDGAKTTAPKKAPTKKTAAKKAVPKKVVAKAE</sequence>
<dbReference type="InterPro" id="IPR000380">
    <property type="entry name" value="Topo_IA"/>
</dbReference>
<dbReference type="PRINTS" id="PR00417">
    <property type="entry name" value="PRTPISMRASEI"/>
</dbReference>
<dbReference type="InterPro" id="IPR006171">
    <property type="entry name" value="TOPRIM_dom"/>
</dbReference>
<evidence type="ECO:0000256" key="5">
    <source>
        <dbReference type="ARBA" id="ARBA00022833"/>
    </source>
</evidence>
<dbReference type="Proteomes" id="UP000562395">
    <property type="component" value="Unassembled WGS sequence"/>
</dbReference>
<comment type="caution">
    <text evidence="14">The sequence shown here is derived from an EMBL/GenBank/DDBJ whole genome shotgun (WGS) entry which is preliminary data.</text>
</comment>
<dbReference type="SMART" id="SM00436">
    <property type="entry name" value="TOP1Bc"/>
    <property type="match status" value="1"/>
</dbReference>
<dbReference type="InterPro" id="IPR023406">
    <property type="entry name" value="Topo_IA_AS"/>
</dbReference>
<dbReference type="NCBIfam" id="TIGR01051">
    <property type="entry name" value="topA_bact"/>
    <property type="match status" value="1"/>
</dbReference>
<protein>
    <recommendedName>
        <fullName evidence="10">DNA topoisomerase 1</fullName>
        <ecNumber evidence="10">5.6.2.1</ecNumber>
    </recommendedName>
    <alternativeName>
        <fullName evidence="10">DNA topoisomerase I</fullName>
    </alternativeName>
</protein>
<proteinExistence type="inferred from homology"/>
<organism evidence="14 15">
    <name type="scientific">Novosphingobium hassiacum</name>
    <dbReference type="NCBI Taxonomy" id="173676"/>
    <lineage>
        <taxon>Bacteria</taxon>
        <taxon>Pseudomonadati</taxon>
        <taxon>Pseudomonadota</taxon>
        <taxon>Alphaproteobacteria</taxon>
        <taxon>Sphingomonadales</taxon>
        <taxon>Sphingomonadaceae</taxon>
        <taxon>Novosphingobium</taxon>
    </lineage>
</organism>
<comment type="catalytic activity">
    <reaction evidence="1 10">
        <text>ATP-independent breakage of single-stranded DNA, followed by passage and rejoining.</text>
        <dbReference type="EC" id="5.6.2.1"/>
    </reaction>
</comment>
<evidence type="ECO:0000256" key="8">
    <source>
        <dbReference type="ARBA" id="ARBA00023125"/>
    </source>
</evidence>
<evidence type="ECO:0000313" key="15">
    <source>
        <dbReference type="Proteomes" id="UP000562395"/>
    </source>
</evidence>
<dbReference type="RefSeq" id="WP_183612526.1">
    <property type="nucleotide sequence ID" value="NZ_JACICY010000003.1"/>
</dbReference>
<dbReference type="InterPro" id="IPR034149">
    <property type="entry name" value="TOPRIM_TopoI"/>
</dbReference>
<comment type="function">
    <text evidence="10">Releases the supercoiling and torsional tension of DNA, which is introduced during the DNA replication and transcription, by transiently cleaving and rejoining one strand of the DNA duplex. Introduces a single-strand break via transesterification at a target site in duplex DNA. The scissile phosphodiester is attacked by the catalytic tyrosine of the enzyme, resulting in the formation of a DNA-(5'-phosphotyrosyl)-enzyme intermediate and the expulsion of a 3'-OH DNA strand. The free DNA strand then undergoes passage around the unbroken strand, thus removing DNA supercoils. Finally, in the religation step, the DNA 3'-OH attacks the covalent intermediate to expel the active-site tyrosine and restore the DNA phosphodiester backbone.</text>
</comment>
<dbReference type="InterPro" id="IPR013825">
    <property type="entry name" value="Topo_IA_cen_sub2"/>
</dbReference>
<dbReference type="Gene3D" id="3.40.50.140">
    <property type="match status" value="1"/>
</dbReference>
<dbReference type="InterPro" id="IPR013824">
    <property type="entry name" value="Topo_IA_cen_sub1"/>
</dbReference>
<dbReference type="SMART" id="SM00493">
    <property type="entry name" value="TOPRIM"/>
    <property type="match status" value="1"/>
</dbReference>
<feature type="site" description="Interaction with DNA" evidence="10">
    <location>
        <position position="140"/>
    </location>
</feature>
<feature type="region of interest" description="Disordered" evidence="11">
    <location>
        <begin position="814"/>
        <end position="882"/>
    </location>
</feature>
<comment type="subunit">
    <text evidence="10">Monomer.</text>
</comment>
<dbReference type="PROSITE" id="PS00396">
    <property type="entry name" value="TOPO_IA_1"/>
    <property type="match status" value="1"/>
</dbReference>
<evidence type="ECO:0000313" key="14">
    <source>
        <dbReference type="EMBL" id="MBB3860244.1"/>
    </source>
</evidence>
<feature type="site" description="Interaction with DNA" evidence="10">
    <location>
        <position position="31"/>
    </location>
</feature>
<evidence type="ECO:0000256" key="10">
    <source>
        <dbReference type="HAMAP-Rule" id="MF_00952"/>
    </source>
</evidence>
<keyword evidence="3" id="KW-0479">Metal-binding</keyword>
<dbReference type="GO" id="GO:0003677">
    <property type="term" value="F:DNA binding"/>
    <property type="evidence" value="ECO:0007669"/>
    <property type="project" value="UniProtKB-KW"/>
</dbReference>
<dbReference type="InterPro" id="IPR013498">
    <property type="entry name" value="Topo_IA_Znf"/>
</dbReference>
<feature type="site" description="Interaction with DNA" evidence="10">
    <location>
        <position position="156"/>
    </location>
</feature>
<evidence type="ECO:0000256" key="6">
    <source>
        <dbReference type="ARBA" id="ARBA00022842"/>
    </source>
</evidence>
<dbReference type="AlphaFoldDB" id="A0A7W5ZVY3"/>
<keyword evidence="6" id="KW-0460">Magnesium</keyword>
<comment type="similarity">
    <text evidence="2 10">Belongs to the type IA topoisomerase family.</text>
</comment>
<dbReference type="Pfam" id="PF01131">
    <property type="entry name" value="Topoisom_bac"/>
    <property type="match status" value="1"/>
</dbReference>
<feature type="site" description="Interaction with DNA" evidence="10">
    <location>
        <position position="144"/>
    </location>
</feature>
<feature type="domain" description="Topo IA-type catalytic" evidence="13">
    <location>
        <begin position="130"/>
        <end position="554"/>
    </location>
</feature>
<dbReference type="InterPro" id="IPR025589">
    <property type="entry name" value="Toprim_C_rpt"/>
</dbReference>
<keyword evidence="8 10" id="KW-0238">DNA-binding</keyword>
<dbReference type="SUPFAM" id="SSF57783">
    <property type="entry name" value="Zinc beta-ribbon"/>
    <property type="match status" value="1"/>
</dbReference>
<dbReference type="GO" id="GO:0006265">
    <property type="term" value="P:DNA topological change"/>
    <property type="evidence" value="ECO:0007669"/>
    <property type="project" value="UniProtKB-UniRule"/>
</dbReference>
<dbReference type="CDD" id="cd00186">
    <property type="entry name" value="TOP1Ac"/>
    <property type="match status" value="1"/>
</dbReference>
<dbReference type="InterPro" id="IPR023405">
    <property type="entry name" value="Topo_IA_core_domain"/>
</dbReference>
<dbReference type="SUPFAM" id="SSF56712">
    <property type="entry name" value="Prokaryotic type I DNA topoisomerase"/>
    <property type="match status" value="1"/>
</dbReference>
<evidence type="ECO:0000256" key="2">
    <source>
        <dbReference type="ARBA" id="ARBA00009446"/>
    </source>
</evidence>
<feature type="site" description="Interaction with DNA" evidence="10">
    <location>
        <position position="486"/>
    </location>
</feature>
<feature type="active site" description="O-(5'-phospho-DNA)-tyrosine intermediate" evidence="10">
    <location>
        <position position="293"/>
    </location>
</feature>
<feature type="domain" description="Toprim" evidence="12">
    <location>
        <begin position="1"/>
        <end position="114"/>
    </location>
</feature>
<evidence type="ECO:0000259" key="13">
    <source>
        <dbReference type="PROSITE" id="PS52039"/>
    </source>
</evidence>
<feature type="site" description="Interaction with DNA" evidence="10">
    <location>
        <position position="141"/>
    </location>
</feature>
<keyword evidence="4" id="KW-0863">Zinc-finger</keyword>
<comment type="caution">
    <text evidence="10">Lacks conserved residue(s) required for the propagation of feature annotation.</text>
</comment>
<dbReference type="GO" id="GO:0008270">
    <property type="term" value="F:zinc ion binding"/>
    <property type="evidence" value="ECO:0007669"/>
    <property type="project" value="UniProtKB-KW"/>
</dbReference>
<reference evidence="14 15" key="1">
    <citation type="submission" date="2020-08" db="EMBL/GenBank/DDBJ databases">
        <title>Genomic Encyclopedia of Type Strains, Phase IV (KMG-IV): sequencing the most valuable type-strain genomes for metagenomic binning, comparative biology and taxonomic classification.</title>
        <authorList>
            <person name="Goeker M."/>
        </authorList>
    </citation>
    <scope>NUCLEOTIDE SEQUENCE [LARGE SCALE GENOMIC DNA]</scope>
    <source>
        <strain evidence="14 15">DSM 14552</strain>
    </source>
</reference>
<dbReference type="PANTHER" id="PTHR42785">
    <property type="entry name" value="DNA TOPOISOMERASE, TYPE IA, CORE"/>
    <property type="match status" value="1"/>
</dbReference>
<dbReference type="Pfam" id="PF01751">
    <property type="entry name" value="Toprim"/>
    <property type="match status" value="1"/>
</dbReference>
<evidence type="ECO:0000256" key="4">
    <source>
        <dbReference type="ARBA" id="ARBA00022771"/>
    </source>
</evidence>
<dbReference type="GO" id="GO:0005694">
    <property type="term" value="C:chromosome"/>
    <property type="evidence" value="ECO:0007669"/>
    <property type="project" value="InterPro"/>
</dbReference>
<dbReference type="PANTHER" id="PTHR42785:SF1">
    <property type="entry name" value="DNA TOPOISOMERASE"/>
    <property type="match status" value="1"/>
</dbReference>
<dbReference type="Pfam" id="PF01396">
    <property type="entry name" value="Zn_ribbon_Top1"/>
    <property type="match status" value="1"/>
</dbReference>
<feature type="region of interest" description="Interaction with DNA" evidence="10">
    <location>
        <begin position="164"/>
        <end position="169"/>
    </location>
</feature>
<evidence type="ECO:0000256" key="7">
    <source>
        <dbReference type="ARBA" id="ARBA00023029"/>
    </source>
</evidence>
<name>A0A7W5ZVY3_9SPHN</name>
<evidence type="ECO:0000256" key="1">
    <source>
        <dbReference type="ARBA" id="ARBA00000213"/>
    </source>
</evidence>
<keyword evidence="7 10" id="KW-0799">Topoisomerase</keyword>
<dbReference type="InterPro" id="IPR003601">
    <property type="entry name" value="Topo_IA_2"/>
</dbReference>
<accession>A0A7W5ZVY3</accession>
<dbReference type="Pfam" id="PF13368">
    <property type="entry name" value="Toprim_C_rpt"/>
    <property type="match status" value="3"/>
</dbReference>
<dbReference type="PROSITE" id="PS52039">
    <property type="entry name" value="TOPO_IA_2"/>
    <property type="match status" value="1"/>
</dbReference>
<keyword evidence="5" id="KW-0862">Zinc</keyword>
<gene>
    <name evidence="10" type="primary">topA</name>
    <name evidence="14" type="ORF">GGQ88_001510</name>
</gene>
<dbReference type="CDD" id="cd03363">
    <property type="entry name" value="TOPRIM_TopoIA_TopoI"/>
    <property type="match status" value="1"/>
</dbReference>
<feature type="site" description="Interaction with DNA" evidence="10">
    <location>
        <position position="295"/>
    </location>
</feature>
<dbReference type="PROSITE" id="PS50880">
    <property type="entry name" value="TOPRIM"/>
    <property type="match status" value="1"/>
</dbReference>
<evidence type="ECO:0000256" key="9">
    <source>
        <dbReference type="ARBA" id="ARBA00023235"/>
    </source>
</evidence>
<keyword evidence="9 10" id="KW-0413">Isomerase</keyword>
<dbReference type="InterPro" id="IPR013497">
    <property type="entry name" value="Topo_IA_cen"/>
</dbReference>
<dbReference type="EMBL" id="JACICY010000003">
    <property type="protein sequence ID" value="MBB3860244.1"/>
    <property type="molecule type" value="Genomic_DNA"/>
</dbReference>
<dbReference type="Gene3D" id="1.10.290.10">
    <property type="entry name" value="Topoisomerase I, domain 4"/>
    <property type="match status" value="1"/>
</dbReference>
<feature type="compositionally biased region" description="Basic residues" evidence="11">
    <location>
        <begin position="862"/>
        <end position="882"/>
    </location>
</feature>
<evidence type="ECO:0000259" key="12">
    <source>
        <dbReference type="PROSITE" id="PS50880"/>
    </source>
</evidence>
<dbReference type="Gene3D" id="1.10.460.10">
    <property type="entry name" value="Topoisomerase I, domain 2"/>
    <property type="match status" value="1"/>
</dbReference>